<evidence type="ECO:0000256" key="1">
    <source>
        <dbReference type="ARBA" id="ARBA00000085"/>
    </source>
</evidence>
<evidence type="ECO:0000256" key="7">
    <source>
        <dbReference type="ARBA" id="ARBA00022840"/>
    </source>
</evidence>
<evidence type="ECO:0000256" key="8">
    <source>
        <dbReference type="ARBA" id="ARBA00023012"/>
    </source>
</evidence>
<evidence type="ECO:0000256" key="6">
    <source>
        <dbReference type="ARBA" id="ARBA00022777"/>
    </source>
</evidence>
<organism evidence="11 12">
    <name type="scientific">Marinimicrobium koreense</name>
    <dbReference type="NCBI Taxonomy" id="306545"/>
    <lineage>
        <taxon>Bacteria</taxon>
        <taxon>Pseudomonadati</taxon>
        <taxon>Pseudomonadota</taxon>
        <taxon>Gammaproteobacteria</taxon>
        <taxon>Cellvibrionales</taxon>
        <taxon>Cellvibrionaceae</taxon>
        <taxon>Marinimicrobium</taxon>
    </lineage>
</organism>
<dbReference type="InterPro" id="IPR050482">
    <property type="entry name" value="Sensor_HK_TwoCompSys"/>
</dbReference>
<proteinExistence type="predicted"/>
<protein>
    <recommendedName>
        <fullName evidence="2">histidine kinase</fullName>
        <ecNumber evidence="2">2.7.13.3</ecNumber>
    </recommendedName>
</protein>
<dbReference type="Pfam" id="PF07730">
    <property type="entry name" value="HisKA_3"/>
    <property type="match status" value="1"/>
</dbReference>
<keyword evidence="12" id="KW-1185">Reference proteome</keyword>
<sequence>MMFVVILILTFLVHQHLAMLFLVVCLIAVESLPRRLSIVWIGMCVLAVFVCEVFDGRSETGLQDAIVNSFITLLVSGFAILRVDAEIGRKRTRKLVRELEIKNKKLAIYAAEHEYQSRLKERQRLSRELHDTLGHKLTTSIVQMEAAEKLVEEQPGRAKGMIRDSQSLLREGLEETRDMVRFLDHDSPGESFLSRDLSVLVKSFQSATGLAVDLRLKIGESGVSSEVKRHIFRIVQESLTNISRHAKATEVCITLTHDKIIRLLIEDNGQSVIYSSGENLPQSKTIESRVSELRGNLKFYREGVLTVLCVEIPLFPRGDGSGD</sequence>
<dbReference type="AlphaFoldDB" id="A0A3N1NTR2"/>
<dbReference type="Gene3D" id="1.20.5.1930">
    <property type="match status" value="1"/>
</dbReference>
<dbReference type="Gene3D" id="3.30.565.10">
    <property type="entry name" value="Histidine kinase-like ATPase, C-terminal domain"/>
    <property type="match status" value="1"/>
</dbReference>
<dbReference type="GO" id="GO:0046983">
    <property type="term" value="F:protein dimerization activity"/>
    <property type="evidence" value="ECO:0007669"/>
    <property type="project" value="InterPro"/>
</dbReference>
<keyword evidence="7" id="KW-0067">ATP-binding</keyword>
<evidence type="ECO:0000313" key="12">
    <source>
        <dbReference type="Proteomes" id="UP000273643"/>
    </source>
</evidence>
<keyword evidence="4" id="KW-0808">Transferase</keyword>
<evidence type="ECO:0000256" key="2">
    <source>
        <dbReference type="ARBA" id="ARBA00012438"/>
    </source>
</evidence>
<feature type="transmembrane region" description="Helical" evidence="9">
    <location>
        <begin position="66"/>
        <end position="85"/>
    </location>
</feature>
<feature type="transmembrane region" description="Helical" evidence="9">
    <location>
        <begin position="36"/>
        <end position="54"/>
    </location>
</feature>
<dbReference type="EMBL" id="RJUK01000001">
    <property type="protein sequence ID" value="ROQ19585.1"/>
    <property type="molecule type" value="Genomic_DNA"/>
</dbReference>
<feature type="domain" description="Signal transduction histidine kinase subgroup 3 dimerisation and phosphoacceptor" evidence="10">
    <location>
        <begin position="121"/>
        <end position="184"/>
    </location>
</feature>
<feature type="transmembrane region" description="Helical" evidence="9">
    <location>
        <begin position="6"/>
        <end position="29"/>
    </location>
</feature>
<keyword evidence="9" id="KW-0472">Membrane</keyword>
<evidence type="ECO:0000256" key="9">
    <source>
        <dbReference type="SAM" id="Phobius"/>
    </source>
</evidence>
<dbReference type="EC" id="2.7.13.3" evidence="2"/>
<evidence type="ECO:0000256" key="5">
    <source>
        <dbReference type="ARBA" id="ARBA00022741"/>
    </source>
</evidence>
<dbReference type="SUPFAM" id="SSF55874">
    <property type="entry name" value="ATPase domain of HSP90 chaperone/DNA topoisomerase II/histidine kinase"/>
    <property type="match status" value="1"/>
</dbReference>
<dbReference type="Proteomes" id="UP000273643">
    <property type="component" value="Unassembled WGS sequence"/>
</dbReference>
<dbReference type="InterPro" id="IPR011712">
    <property type="entry name" value="Sig_transdc_His_kin_sub3_dim/P"/>
</dbReference>
<keyword evidence="3" id="KW-0597">Phosphoprotein</keyword>
<reference evidence="11 12" key="1">
    <citation type="submission" date="2018-11" db="EMBL/GenBank/DDBJ databases">
        <title>Genomic Encyclopedia of Type Strains, Phase IV (KMG-IV): sequencing the most valuable type-strain genomes for metagenomic binning, comparative biology and taxonomic classification.</title>
        <authorList>
            <person name="Goeker M."/>
        </authorList>
    </citation>
    <scope>NUCLEOTIDE SEQUENCE [LARGE SCALE GENOMIC DNA]</scope>
    <source>
        <strain evidence="11 12">DSM 16974</strain>
    </source>
</reference>
<evidence type="ECO:0000259" key="10">
    <source>
        <dbReference type="Pfam" id="PF07730"/>
    </source>
</evidence>
<gene>
    <name evidence="11" type="ORF">EDC38_0169</name>
</gene>
<evidence type="ECO:0000256" key="4">
    <source>
        <dbReference type="ARBA" id="ARBA00022679"/>
    </source>
</evidence>
<dbReference type="InterPro" id="IPR036890">
    <property type="entry name" value="HATPase_C_sf"/>
</dbReference>
<dbReference type="PANTHER" id="PTHR24421:SF10">
    <property type="entry name" value="NITRATE_NITRITE SENSOR PROTEIN NARQ"/>
    <property type="match status" value="1"/>
</dbReference>
<name>A0A3N1NTR2_9GAMM</name>
<dbReference type="GO" id="GO:0000155">
    <property type="term" value="F:phosphorelay sensor kinase activity"/>
    <property type="evidence" value="ECO:0007669"/>
    <property type="project" value="InterPro"/>
</dbReference>
<comment type="caution">
    <text evidence="11">The sequence shown here is derived from an EMBL/GenBank/DDBJ whole genome shotgun (WGS) entry which is preliminary data.</text>
</comment>
<keyword evidence="5" id="KW-0547">Nucleotide-binding</keyword>
<evidence type="ECO:0000313" key="11">
    <source>
        <dbReference type="EMBL" id="ROQ19585.1"/>
    </source>
</evidence>
<dbReference type="PANTHER" id="PTHR24421">
    <property type="entry name" value="NITRATE/NITRITE SENSOR PROTEIN NARX-RELATED"/>
    <property type="match status" value="1"/>
</dbReference>
<dbReference type="GO" id="GO:0016020">
    <property type="term" value="C:membrane"/>
    <property type="evidence" value="ECO:0007669"/>
    <property type="project" value="InterPro"/>
</dbReference>
<dbReference type="GO" id="GO:0005524">
    <property type="term" value="F:ATP binding"/>
    <property type="evidence" value="ECO:0007669"/>
    <property type="project" value="UniProtKB-KW"/>
</dbReference>
<comment type="catalytic activity">
    <reaction evidence="1">
        <text>ATP + protein L-histidine = ADP + protein N-phospho-L-histidine.</text>
        <dbReference type="EC" id="2.7.13.3"/>
    </reaction>
</comment>
<evidence type="ECO:0000256" key="3">
    <source>
        <dbReference type="ARBA" id="ARBA00022553"/>
    </source>
</evidence>
<keyword evidence="9" id="KW-0812">Transmembrane</keyword>
<keyword evidence="6 11" id="KW-0418">Kinase</keyword>
<keyword evidence="9" id="KW-1133">Transmembrane helix</keyword>
<keyword evidence="8" id="KW-0902">Two-component regulatory system</keyword>
<accession>A0A3N1NTR2</accession>